<organism evidence="8 9">
    <name type="scientific">Nitratireductor arenosus</name>
    <dbReference type="NCBI Taxonomy" id="2682096"/>
    <lineage>
        <taxon>Bacteria</taxon>
        <taxon>Pseudomonadati</taxon>
        <taxon>Pseudomonadota</taxon>
        <taxon>Alphaproteobacteria</taxon>
        <taxon>Hyphomicrobiales</taxon>
        <taxon>Phyllobacteriaceae</taxon>
        <taxon>Nitratireductor</taxon>
    </lineage>
</organism>
<feature type="compositionally biased region" description="Basic and acidic residues" evidence="5">
    <location>
        <begin position="251"/>
        <end position="265"/>
    </location>
</feature>
<keyword evidence="9" id="KW-1185">Reference proteome</keyword>
<dbReference type="RefSeq" id="WP_156712341.1">
    <property type="nucleotide sequence ID" value="NZ_WPHG01000002.1"/>
</dbReference>
<feature type="domain" description="TonB C-terminal" evidence="7">
    <location>
        <begin position="286"/>
        <end position="376"/>
    </location>
</feature>
<evidence type="ECO:0000313" key="9">
    <source>
        <dbReference type="Proteomes" id="UP000463224"/>
    </source>
</evidence>
<dbReference type="GO" id="GO:0016020">
    <property type="term" value="C:membrane"/>
    <property type="evidence" value="ECO:0007669"/>
    <property type="project" value="UniProtKB-SubCell"/>
</dbReference>
<sequence>MRSAWKWSIAVLASGLVHAGAAAYLLAERPEAVDIAGSAAMEVALLGSFEEAFAAGEPAPDSEIVEPVDTPAETAAAREAPAGETVEPDEAVQPRPIPETESREIAARAADAAETTKAEPRVADVTEAVAPQAPQPAQVLVPAEAIAPVGVEPVNAATTAPEPAPEAEPVVTARARITPVKTSEALAPVDEIAIPDDVPLPTARPQPPKVQQALVRPEKPRAREAPRKKAETPRKQRKKKQASGQGGRAEQSTRRGEANGNERGRAAAQGTGSRKQGAAGNAAVSNYPGKVARKLRRALRGVSRAARRDARRDVHVHFVVTRNGGLGSVRIIQSSGSDTLDKAALASVRRAAPFPPIPAAAGRSNWKFSVPLGLAR</sequence>
<keyword evidence="2" id="KW-0812">Transmembrane</keyword>
<evidence type="ECO:0000256" key="1">
    <source>
        <dbReference type="ARBA" id="ARBA00004167"/>
    </source>
</evidence>
<comment type="subcellular location">
    <subcellularLocation>
        <location evidence="1">Membrane</location>
        <topology evidence="1">Single-pass membrane protein</topology>
    </subcellularLocation>
</comment>
<keyword evidence="6" id="KW-0732">Signal</keyword>
<gene>
    <name evidence="8" type="ORF">GN330_08955</name>
</gene>
<keyword evidence="3" id="KW-1133">Transmembrane helix</keyword>
<evidence type="ECO:0000259" key="7">
    <source>
        <dbReference type="PROSITE" id="PS52015"/>
    </source>
</evidence>
<dbReference type="NCBIfam" id="TIGR01352">
    <property type="entry name" value="tonB_Cterm"/>
    <property type="match status" value="1"/>
</dbReference>
<dbReference type="AlphaFoldDB" id="A0A844QDQ0"/>
<evidence type="ECO:0000313" key="8">
    <source>
        <dbReference type="EMBL" id="MVA97375.1"/>
    </source>
</evidence>
<evidence type="ECO:0000256" key="4">
    <source>
        <dbReference type="ARBA" id="ARBA00023136"/>
    </source>
</evidence>
<dbReference type="PROSITE" id="PS52015">
    <property type="entry name" value="TONB_CTD"/>
    <property type="match status" value="1"/>
</dbReference>
<keyword evidence="4" id="KW-0472">Membrane</keyword>
<dbReference type="Proteomes" id="UP000463224">
    <property type="component" value="Unassembled WGS sequence"/>
</dbReference>
<dbReference type="InterPro" id="IPR037682">
    <property type="entry name" value="TonB_C"/>
</dbReference>
<name>A0A844QDQ0_9HYPH</name>
<feature type="compositionally biased region" description="Basic and acidic residues" evidence="5">
    <location>
        <begin position="216"/>
        <end position="234"/>
    </location>
</feature>
<dbReference type="SUPFAM" id="SSF74653">
    <property type="entry name" value="TolA/TonB C-terminal domain"/>
    <property type="match status" value="1"/>
</dbReference>
<feature type="chain" id="PRO_5032979624" evidence="6">
    <location>
        <begin position="20"/>
        <end position="376"/>
    </location>
</feature>
<dbReference type="Pfam" id="PF03544">
    <property type="entry name" value="TonB_C"/>
    <property type="match status" value="1"/>
</dbReference>
<feature type="signal peptide" evidence="6">
    <location>
        <begin position="1"/>
        <end position="19"/>
    </location>
</feature>
<dbReference type="EMBL" id="WPHG01000002">
    <property type="protein sequence ID" value="MVA97375.1"/>
    <property type="molecule type" value="Genomic_DNA"/>
</dbReference>
<evidence type="ECO:0000256" key="6">
    <source>
        <dbReference type="SAM" id="SignalP"/>
    </source>
</evidence>
<accession>A0A844QDQ0</accession>
<dbReference type="Gene3D" id="3.30.1150.10">
    <property type="match status" value="1"/>
</dbReference>
<feature type="region of interest" description="Disordered" evidence="5">
    <location>
        <begin position="73"/>
        <end position="102"/>
    </location>
</feature>
<evidence type="ECO:0000256" key="3">
    <source>
        <dbReference type="ARBA" id="ARBA00022989"/>
    </source>
</evidence>
<dbReference type="GO" id="GO:0055085">
    <property type="term" value="P:transmembrane transport"/>
    <property type="evidence" value="ECO:0007669"/>
    <property type="project" value="InterPro"/>
</dbReference>
<proteinExistence type="predicted"/>
<evidence type="ECO:0000256" key="5">
    <source>
        <dbReference type="SAM" id="MobiDB-lite"/>
    </source>
</evidence>
<protein>
    <submittedName>
        <fullName evidence="8">TonB family protein</fullName>
    </submittedName>
</protein>
<dbReference type="InterPro" id="IPR006260">
    <property type="entry name" value="TonB/TolA_C"/>
</dbReference>
<comment type="caution">
    <text evidence="8">The sequence shown here is derived from an EMBL/GenBank/DDBJ whole genome shotgun (WGS) entry which is preliminary data.</text>
</comment>
<reference evidence="8 9" key="1">
    <citation type="submission" date="2019-12" db="EMBL/GenBank/DDBJ databases">
        <title>Nitratireductor arenosus sp. nov., Isolated from sea sand, Jeju island, South Korea.</title>
        <authorList>
            <person name="Kim W."/>
        </authorList>
    </citation>
    <scope>NUCLEOTIDE SEQUENCE [LARGE SCALE GENOMIC DNA]</scope>
    <source>
        <strain evidence="8 9">CAU 1489</strain>
    </source>
</reference>
<evidence type="ECO:0000256" key="2">
    <source>
        <dbReference type="ARBA" id="ARBA00022692"/>
    </source>
</evidence>
<feature type="compositionally biased region" description="Low complexity" evidence="5">
    <location>
        <begin position="73"/>
        <end position="82"/>
    </location>
</feature>
<feature type="region of interest" description="Disordered" evidence="5">
    <location>
        <begin position="196"/>
        <end position="285"/>
    </location>
</feature>